<gene>
    <name evidence="1" type="ORF">BCL93_1233</name>
</gene>
<dbReference type="Pfam" id="PF01527">
    <property type="entry name" value="HTH_Tnp_1"/>
    <property type="match status" value="1"/>
</dbReference>
<dbReference type="GO" id="GO:0004803">
    <property type="term" value="F:transposase activity"/>
    <property type="evidence" value="ECO:0007669"/>
    <property type="project" value="InterPro"/>
</dbReference>
<dbReference type="InterPro" id="IPR002514">
    <property type="entry name" value="Transposase_8"/>
</dbReference>
<evidence type="ECO:0000313" key="1">
    <source>
        <dbReference type="EMBL" id="RAR56541.1"/>
    </source>
</evidence>
<dbReference type="GO" id="GO:0006313">
    <property type="term" value="P:DNA transposition"/>
    <property type="evidence" value="ECO:0007669"/>
    <property type="project" value="InterPro"/>
</dbReference>
<sequence length="122" mass="13311">MTDLSVLEAPRKRRRFTTAFKARIVEACKQPGASVAGVALEHSLNANLVHKWIRTARQQTAAPAAPAFVPVPMASASLPVARQHQVTDRIRLTIPHSNGPMVIEWPASEADACRSLIRELLA</sequence>
<name>A0A328XMZ2_9GAMM</name>
<dbReference type="EMBL" id="QLSX01000023">
    <property type="protein sequence ID" value="RAR56541.1"/>
    <property type="molecule type" value="Genomic_DNA"/>
</dbReference>
<dbReference type="Proteomes" id="UP000249700">
    <property type="component" value="Unassembled WGS sequence"/>
</dbReference>
<evidence type="ECO:0000313" key="2">
    <source>
        <dbReference type="Proteomes" id="UP000249700"/>
    </source>
</evidence>
<dbReference type="SUPFAM" id="SSF48295">
    <property type="entry name" value="TrpR-like"/>
    <property type="match status" value="1"/>
</dbReference>
<reference evidence="1 2" key="1">
    <citation type="submission" date="2018-06" db="EMBL/GenBank/DDBJ databases">
        <title>Comparative analysis of microorganisms from saline springs in Andes Mountain Range, Colombia.</title>
        <authorList>
            <person name="Rubin E."/>
        </authorList>
    </citation>
    <scope>NUCLEOTIDE SEQUENCE [LARGE SCALE GENOMIC DNA]</scope>
    <source>
        <strain evidence="1 2">USBA-857</strain>
    </source>
</reference>
<dbReference type="NCBIfam" id="NF047595">
    <property type="entry name" value="IS66_ISRel24_TnpA"/>
    <property type="match status" value="1"/>
</dbReference>
<dbReference type="GO" id="GO:0043565">
    <property type="term" value="F:sequence-specific DNA binding"/>
    <property type="evidence" value="ECO:0007669"/>
    <property type="project" value="InterPro"/>
</dbReference>
<dbReference type="InterPro" id="IPR010921">
    <property type="entry name" value="Trp_repressor/repl_initiator"/>
</dbReference>
<dbReference type="AlphaFoldDB" id="A0A328XMZ2"/>
<organism evidence="1 2">
    <name type="scientific">Onishia taeanensis</name>
    <dbReference type="NCBI Taxonomy" id="284577"/>
    <lineage>
        <taxon>Bacteria</taxon>
        <taxon>Pseudomonadati</taxon>
        <taxon>Pseudomonadota</taxon>
        <taxon>Gammaproteobacteria</taxon>
        <taxon>Oceanospirillales</taxon>
        <taxon>Halomonadaceae</taxon>
        <taxon>Onishia</taxon>
    </lineage>
</organism>
<protein>
    <submittedName>
        <fullName evidence="1">Transposase</fullName>
    </submittedName>
</protein>
<proteinExistence type="predicted"/>
<accession>A0A328XMZ2</accession>
<comment type="caution">
    <text evidence="1">The sequence shown here is derived from an EMBL/GenBank/DDBJ whole genome shotgun (WGS) entry which is preliminary data.</text>
</comment>
<dbReference type="RefSeq" id="WP_220086308.1">
    <property type="nucleotide sequence ID" value="NZ_QLSX01000023.1"/>
</dbReference>